<dbReference type="KEGG" id="gtt:GUITHDRAFT_113862"/>
<dbReference type="eggNOG" id="ENOG502S7V7">
    <property type="taxonomic scope" value="Eukaryota"/>
</dbReference>
<evidence type="ECO:0000313" key="3">
    <source>
        <dbReference type="Proteomes" id="UP000011087"/>
    </source>
</evidence>
<dbReference type="OrthoDB" id="196020at2759"/>
<dbReference type="AlphaFoldDB" id="L1IV39"/>
<dbReference type="PaxDb" id="55529-EKX40126"/>
<dbReference type="RefSeq" id="XP_005827106.1">
    <property type="nucleotide sequence ID" value="XM_005827049.1"/>
</dbReference>
<dbReference type="GeneID" id="17296841"/>
<evidence type="ECO:0000313" key="2">
    <source>
        <dbReference type="EnsemblProtists" id="EKX40126"/>
    </source>
</evidence>
<dbReference type="HOGENOM" id="CLU_875648_0_0_1"/>
<name>L1IV39_GUITC</name>
<dbReference type="OMA" id="ACDETMA"/>
<evidence type="ECO:0000313" key="1">
    <source>
        <dbReference type="EMBL" id="EKX40126.1"/>
    </source>
</evidence>
<reference evidence="2" key="3">
    <citation type="submission" date="2015-06" db="UniProtKB">
        <authorList>
            <consortium name="EnsemblProtists"/>
        </authorList>
    </citation>
    <scope>IDENTIFICATION</scope>
</reference>
<dbReference type="Proteomes" id="UP000011087">
    <property type="component" value="Unassembled WGS sequence"/>
</dbReference>
<gene>
    <name evidence="1" type="ORF">GUITHDRAFT_113862</name>
</gene>
<sequence>MAKTPRLRRQIMLHASSASAEVRHEMAAAGSESQMQRMEDPQEMMKRISDMEDSEARMAEVRRSFHLMNEEAMQFLAGRLQEESDSSKWQNLLGDIQKLTNERLENGKKLLVDLLNSGEINVLDRRIVENVKSGEIDPAFLIVLDMNINDAQAKATDEITTNRVLGHIYTRVQEELEKRAKPSLGLLHKLLRLIDEPGIRMNLLEHNLKPKPEEEQEYVYVDGKLIKDSGALVKPEELVEAIKLYMERVRALDQVEDESNKVTEETIGQAFEDCRVIAKDARAVIESLYNEEEVEDFTSSLTPVFQPIMETLSKYRRG</sequence>
<accession>L1IV39</accession>
<dbReference type="EMBL" id="JH993034">
    <property type="protein sequence ID" value="EKX40126.1"/>
    <property type="molecule type" value="Genomic_DNA"/>
</dbReference>
<reference evidence="3" key="2">
    <citation type="submission" date="2012-11" db="EMBL/GenBank/DDBJ databases">
        <authorList>
            <person name="Kuo A."/>
            <person name="Curtis B.A."/>
            <person name="Tanifuji G."/>
            <person name="Burki F."/>
            <person name="Gruber A."/>
            <person name="Irimia M."/>
            <person name="Maruyama S."/>
            <person name="Arias M.C."/>
            <person name="Ball S.G."/>
            <person name="Gile G.H."/>
            <person name="Hirakawa Y."/>
            <person name="Hopkins J.F."/>
            <person name="Rensing S.A."/>
            <person name="Schmutz J."/>
            <person name="Symeonidi A."/>
            <person name="Elias M."/>
            <person name="Eveleigh R.J."/>
            <person name="Herman E.K."/>
            <person name="Klute M.J."/>
            <person name="Nakayama T."/>
            <person name="Obornik M."/>
            <person name="Reyes-Prieto A."/>
            <person name="Armbrust E.V."/>
            <person name="Aves S.J."/>
            <person name="Beiko R.G."/>
            <person name="Coutinho P."/>
            <person name="Dacks J.B."/>
            <person name="Durnford D.G."/>
            <person name="Fast N.M."/>
            <person name="Green B.R."/>
            <person name="Grisdale C."/>
            <person name="Hempe F."/>
            <person name="Henrissat B."/>
            <person name="Hoppner M.P."/>
            <person name="Ishida K.-I."/>
            <person name="Kim E."/>
            <person name="Koreny L."/>
            <person name="Kroth P.G."/>
            <person name="Liu Y."/>
            <person name="Malik S.-B."/>
            <person name="Maier U.G."/>
            <person name="McRose D."/>
            <person name="Mock T."/>
            <person name="Neilson J.A."/>
            <person name="Onodera N.T."/>
            <person name="Poole A.M."/>
            <person name="Pritham E.J."/>
            <person name="Richards T.A."/>
            <person name="Rocap G."/>
            <person name="Roy S.W."/>
            <person name="Sarai C."/>
            <person name="Schaack S."/>
            <person name="Shirato S."/>
            <person name="Slamovits C.H."/>
            <person name="Spencer D.F."/>
            <person name="Suzuki S."/>
            <person name="Worden A.Z."/>
            <person name="Zauner S."/>
            <person name="Barry K."/>
            <person name="Bell C."/>
            <person name="Bharti A.K."/>
            <person name="Crow J.A."/>
            <person name="Grimwood J."/>
            <person name="Kramer R."/>
            <person name="Lindquist E."/>
            <person name="Lucas S."/>
            <person name="Salamov A."/>
            <person name="McFadden G.I."/>
            <person name="Lane C.E."/>
            <person name="Keeling P.J."/>
            <person name="Gray M.W."/>
            <person name="Grigoriev I.V."/>
            <person name="Archibald J.M."/>
        </authorList>
    </citation>
    <scope>NUCLEOTIDE SEQUENCE</scope>
    <source>
        <strain evidence="3">CCMP2712</strain>
    </source>
</reference>
<keyword evidence="3" id="KW-1185">Reference proteome</keyword>
<reference evidence="1 3" key="1">
    <citation type="journal article" date="2012" name="Nature">
        <title>Algal genomes reveal evolutionary mosaicism and the fate of nucleomorphs.</title>
        <authorList>
            <consortium name="DOE Joint Genome Institute"/>
            <person name="Curtis B.A."/>
            <person name="Tanifuji G."/>
            <person name="Burki F."/>
            <person name="Gruber A."/>
            <person name="Irimia M."/>
            <person name="Maruyama S."/>
            <person name="Arias M.C."/>
            <person name="Ball S.G."/>
            <person name="Gile G.H."/>
            <person name="Hirakawa Y."/>
            <person name="Hopkins J.F."/>
            <person name="Kuo A."/>
            <person name="Rensing S.A."/>
            <person name="Schmutz J."/>
            <person name="Symeonidi A."/>
            <person name="Elias M."/>
            <person name="Eveleigh R.J."/>
            <person name="Herman E.K."/>
            <person name="Klute M.J."/>
            <person name="Nakayama T."/>
            <person name="Obornik M."/>
            <person name="Reyes-Prieto A."/>
            <person name="Armbrust E.V."/>
            <person name="Aves S.J."/>
            <person name="Beiko R.G."/>
            <person name="Coutinho P."/>
            <person name="Dacks J.B."/>
            <person name="Durnford D.G."/>
            <person name="Fast N.M."/>
            <person name="Green B.R."/>
            <person name="Grisdale C.J."/>
            <person name="Hempel F."/>
            <person name="Henrissat B."/>
            <person name="Hoppner M.P."/>
            <person name="Ishida K."/>
            <person name="Kim E."/>
            <person name="Koreny L."/>
            <person name="Kroth P.G."/>
            <person name="Liu Y."/>
            <person name="Malik S.B."/>
            <person name="Maier U.G."/>
            <person name="McRose D."/>
            <person name="Mock T."/>
            <person name="Neilson J.A."/>
            <person name="Onodera N.T."/>
            <person name="Poole A.M."/>
            <person name="Pritham E.J."/>
            <person name="Richards T.A."/>
            <person name="Rocap G."/>
            <person name="Roy S.W."/>
            <person name="Sarai C."/>
            <person name="Schaack S."/>
            <person name="Shirato S."/>
            <person name="Slamovits C.H."/>
            <person name="Spencer D.F."/>
            <person name="Suzuki S."/>
            <person name="Worden A.Z."/>
            <person name="Zauner S."/>
            <person name="Barry K."/>
            <person name="Bell C."/>
            <person name="Bharti A.K."/>
            <person name="Crow J.A."/>
            <person name="Grimwood J."/>
            <person name="Kramer R."/>
            <person name="Lindquist E."/>
            <person name="Lucas S."/>
            <person name="Salamov A."/>
            <person name="McFadden G.I."/>
            <person name="Lane C.E."/>
            <person name="Keeling P.J."/>
            <person name="Gray M.W."/>
            <person name="Grigoriev I.V."/>
            <person name="Archibald J.M."/>
        </authorList>
    </citation>
    <scope>NUCLEOTIDE SEQUENCE</scope>
    <source>
        <strain evidence="1 3">CCMP2712</strain>
    </source>
</reference>
<protein>
    <submittedName>
        <fullName evidence="1 2">Uncharacterized protein</fullName>
    </submittedName>
</protein>
<dbReference type="EnsemblProtists" id="EKX40126">
    <property type="protein sequence ID" value="EKX40126"/>
    <property type="gene ID" value="GUITHDRAFT_113862"/>
</dbReference>
<proteinExistence type="predicted"/>
<organism evidence="1">
    <name type="scientific">Guillardia theta (strain CCMP2712)</name>
    <name type="common">Cryptophyte</name>
    <dbReference type="NCBI Taxonomy" id="905079"/>
    <lineage>
        <taxon>Eukaryota</taxon>
        <taxon>Cryptophyceae</taxon>
        <taxon>Pyrenomonadales</taxon>
        <taxon>Geminigeraceae</taxon>
        <taxon>Guillardia</taxon>
    </lineage>
</organism>